<proteinExistence type="predicted"/>
<name>A0ABQ9NJW9_9PEZI</name>
<dbReference type="EMBL" id="JAPDRL010000221">
    <property type="protein sequence ID" value="KAJ9654599.1"/>
    <property type="molecule type" value="Genomic_DNA"/>
</dbReference>
<accession>A0ABQ9NJW9</accession>
<feature type="region of interest" description="Disordered" evidence="1">
    <location>
        <begin position="65"/>
        <end position="99"/>
    </location>
</feature>
<protein>
    <recommendedName>
        <fullName evidence="2">BAH domain-containing protein</fullName>
    </recommendedName>
</protein>
<reference evidence="3" key="1">
    <citation type="submission" date="2022-10" db="EMBL/GenBank/DDBJ databases">
        <title>Culturing micro-colonial fungi from biological soil crusts in the Mojave desert and describing Neophaeococcomyces mojavensis, and introducing the new genera and species Taxawa tesnikishii.</title>
        <authorList>
            <person name="Kurbessoian T."/>
            <person name="Stajich J.E."/>
        </authorList>
    </citation>
    <scope>NUCLEOTIDE SEQUENCE</scope>
    <source>
        <strain evidence="3">TK_1</strain>
    </source>
</reference>
<comment type="caution">
    <text evidence="3">The sequence shown here is derived from an EMBL/GenBank/DDBJ whole genome shotgun (WGS) entry which is preliminary data.</text>
</comment>
<evidence type="ECO:0000313" key="4">
    <source>
        <dbReference type="Proteomes" id="UP001172684"/>
    </source>
</evidence>
<sequence>MEPDHDASDPGFWNADSEEMFRDRPVIDPAVFGPAVSESPVVDPAILEPSNAGYADTVVTEAISGRGFEDDDSANGVRNNPAEDSDGEQIASDDEDFYGDEDLEPAEELYEFDNVGVEDLNPRPLKRGKPWNSLPSVRSAVQGPLTLYVGDTVFVCCTDSHDHLAKVTDLRDLEDGRYVVVFAWYYSRADIKSSLERKHGRSKHLSDYLNRHWPETALYRYMLSSDRIITLWDTVQRKAPYDVLKRICPSAFYIDTVYKQKI</sequence>
<keyword evidence="4" id="KW-1185">Reference proteome</keyword>
<evidence type="ECO:0000259" key="2">
    <source>
        <dbReference type="PROSITE" id="PS51038"/>
    </source>
</evidence>
<feature type="domain" description="BAH" evidence="2">
    <location>
        <begin position="145"/>
        <end position="262"/>
    </location>
</feature>
<evidence type="ECO:0000313" key="3">
    <source>
        <dbReference type="EMBL" id="KAJ9654599.1"/>
    </source>
</evidence>
<dbReference type="PROSITE" id="PS51038">
    <property type="entry name" value="BAH"/>
    <property type="match status" value="1"/>
</dbReference>
<dbReference type="Proteomes" id="UP001172684">
    <property type="component" value="Unassembled WGS sequence"/>
</dbReference>
<gene>
    <name evidence="3" type="ORF">H2201_008969</name>
</gene>
<feature type="compositionally biased region" description="Acidic residues" evidence="1">
    <location>
        <begin position="83"/>
        <end position="99"/>
    </location>
</feature>
<organism evidence="3 4">
    <name type="scientific">Coniosporium apollinis</name>
    <dbReference type="NCBI Taxonomy" id="61459"/>
    <lineage>
        <taxon>Eukaryota</taxon>
        <taxon>Fungi</taxon>
        <taxon>Dikarya</taxon>
        <taxon>Ascomycota</taxon>
        <taxon>Pezizomycotina</taxon>
        <taxon>Dothideomycetes</taxon>
        <taxon>Dothideomycetes incertae sedis</taxon>
        <taxon>Coniosporium</taxon>
    </lineage>
</organism>
<evidence type="ECO:0000256" key="1">
    <source>
        <dbReference type="SAM" id="MobiDB-lite"/>
    </source>
</evidence>
<feature type="non-terminal residue" evidence="3">
    <location>
        <position position="262"/>
    </location>
</feature>
<feature type="region of interest" description="Disordered" evidence="1">
    <location>
        <begin position="1"/>
        <end position="20"/>
    </location>
</feature>
<dbReference type="InterPro" id="IPR001025">
    <property type="entry name" value="BAH_dom"/>
</dbReference>